<dbReference type="Pfam" id="PF00440">
    <property type="entry name" value="TetR_N"/>
    <property type="match status" value="1"/>
</dbReference>
<dbReference type="GO" id="GO:0003677">
    <property type="term" value="F:DNA binding"/>
    <property type="evidence" value="ECO:0007669"/>
    <property type="project" value="UniProtKB-UniRule"/>
</dbReference>
<keyword evidence="1" id="KW-0805">Transcription regulation</keyword>
<keyword evidence="3" id="KW-0804">Transcription</keyword>
<evidence type="ECO:0000313" key="6">
    <source>
        <dbReference type="EMBL" id="RXG25666.1"/>
    </source>
</evidence>
<evidence type="ECO:0000256" key="1">
    <source>
        <dbReference type="ARBA" id="ARBA00023015"/>
    </source>
</evidence>
<organism evidence="6 7">
    <name type="scientific">Leeuwenhoekiella polynyae</name>
    <dbReference type="NCBI Taxonomy" id="1550906"/>
    <lineage>
        <taxon>Bacteria</taxon>
        <taxon>Pseudomonadati</taxon>
        <taxon>Bacteroidota</taxon>
        <taxon>Flavobacteriia</taxon>
        <taxon>Flavobacteriales</taxon>
        <taxon>Flavobacteriaceae</taxon>
        <taxon>Leeuwenhoekiella</taxon>
    </lineage>
</organism>
<keyword evidence="2 4" id="KW-0238">DNA-binding</keyword>
<dbReference type="AlphaFoldDB" id="A0A4Q0PGJ9"/>
<dbReference type="PANTHER" id="PTHR47506">
    <property type="entry name" value="TRANSCRIPTIONAL REGULATORY PROTEIN"/>
    <property type="match status" value="1"/>
</dbReference>
<dbReference type="Gene3D" id="1.10.357.10">
    <property type="entry name" value="Tetracycline Repressor, domain 2"/>
    <property type="match status" value="1"/>
</dbReference>
<sequence length="183" mass="21150">MTEKEERILNASKEIFLKFGYTKTTMNDIAEAVGISRPGLYLIYPKKEEIFKALILKLSKELSAEVKKRNAKVKEPLLKLREVLNIWVVDMYTLLNQSPESAELYENQFCFTKKCMQKSTELFISDLEEVLKLFPSKSFNDNIEPKDVAVIISSAVIGIKKQVHHLDDLKRNIDLLIRICIKI</sequence>
<evidence type="ECO:0000259" key="5">
    <source>
        <dbReference type="PROSITE" id="PS50977"/>
    </source>
</evidence>
<evidence type="ECO:0000256" key="3">
    <source>
        <dbReference type="ARBA" id="ARBA00023163"/>
    </source>
</evidence>
<comment type="caution">
    <text evidence="6">The sequence shown here is derived from an EMBL/GenBank/DDBJ whole genome shotgun (WGS) entry which is preliminary data.</text>
</comment>
<evidence type="ECO:0000256" key="4">
    <source>
        <dbReference type="PROSITE-ProRule" id="PRU00335"/>
    </source>
</evidence>
<reference evidence="6 7" key="1">
    <citation type="submission" date="2018-07" db="EMBL/GenBank/DDBJ databases">
        <title>Leeuwenhoekiella genomics.</title>
        <authorList>
            <person name="Tahon G."/>
            <person name="Willems A."/>
        </authorList>
    </citation>
    <scope>NUCLEOTIDE SEQUENCE [LARGE SCALE GENOMIC DNA]</scope>
    <source>
        <strain evidence="6 7">LMG 29608</strain>
    </source>
</reference>
<proteinExistence type="predicted"/>
<dbReference type="OrthoDB" id="594604at2"/>
<protein>
    <submittedName>
        <fullName evidence="6">TetR family transcriptional regulator</fullName>
    </submittedName>
</protein>
<dbReference type="InterPro" id="IPR001647">
    <property type="entry name" value="HTH_TetR"/>
</dbReference>
<dbReference type="PROSITE" id="PS50977">
    <property type="entry name" value="HTH_TETR_2"/>
    <property type="match status" value="1"/>
</dbReference>
<dbReference type="Proteomes" id="UP000289859">
    <property type="component" value="Unassembled WGS sequence"/>
</dbReference>
<feature type="domain" description="HTH tetR-type" evidence="5">
    <location>
        <begin position="2"/>
        <end position="62"/>
    </location>
</feature>
<gene>
    <name evidence="6" type="ORF">DSM02_833</name>
</gene>
<feature type="DNA-binding region" description="H-T-H motif" evidence="4">
    <location>
        <begin position="25"/>
        <end position="44"/>
    </location>
</feature>
<dbReference type="SUPFAM" id="SSF46689">
    <property type="entry name" value="Homeodomain-like"/>
    <property type="match status" value="1"/>
</dbReference>
<dbReference type="InterPro" id="IPR009057">
    <property type="entry name" value="Homeodomain-like_sf"/>
</dbReference>
<dbReference type="EMBL" id="QOVK01000002">
    <property type="protein sequence ID" value="RXG25666.1"/>
    <property type="molecule type" value="Genomic_DNA"/>
</dbReference>
<evidence type="ECO:0000313" key="7">
    <source>
        <dbReference type="Proteomes" id="UP000289859"/>
    </source>
</evidence>
<dbReference type="PRINTS" id="PR00455">
    <property type="entry name" value="HTHTETR"/>
</dbReference>
<evidence type="ECO:0000256" key="2">
    <source>
        <dbReference type="ARBA" id="ARBA00023125"/>
    </source>
</evidence>
<dbReference type="RefSeq" id="WP_128764473.1">
    <property type="nucleotide sequence ID" value="NZ_JBHUOO010000023.1"/>
</dbReference>
<accession>A0A4Q0PGJ9</accession>
<name>A0A4Q0PGJ9_9FLAO</name>
<keyword evidence="7" id="KW-1185">Reference proteome</keyword>
<dbReference type="PANTHER" id="PTHR47506:SF6">
    <property type="entry name" value="HTH-TYPE TRANSCRIPTIONAL REPRESSOR NEMR"/>
    <property type="match status" value="1"/>
</dbReference>